<reference evidence="2 3" key="1">
    <citation type="submission" date="2016-10" db="EMBL/GenBank/DDBJ databases">
        <authorList>
            <person name="de Groot N.N."/>
        </authorList>
    </citation>
    <scope>NUCLEOTIDE SEQUENCE [LARGE SCALE GENOMIC DNA]</scope>
    <source>
        <strain evidence="2 3">DSM 19981</strain>
    </source>
</reference>
<dbReference type="PANTHER" id="PTHR34219:SF3">
    <property type="entry name" value="BLL7967 PROTEIN"/>
    <property type="match status" value="1"/>
</dbReference>
<keyword evidence="3" id="KW-1185">Reference proteome</keyword>
<feature type="transmembrane region" description="Helical" evidence="1">
    <location>
        <begin position="154"/>
        <end position="177"/>
    </location>
</feature>
<dbReference type="RefSeq" id="WP_217648573.1">
    <property type="nucleotide sequence ID" value="NZ_FOSQ01000001.1"/>
</dbReference>
<keyword evidence="1" id="KW-1133">Transmembrane helix</keyword>
<keyword evidence="1" id="KW-0812">Transmembrane</keyword>
<protein>
    <submittedName>
        <fullName evidence="2">Uncharacterized iron-regulated membrane protein</fullName>
    </submittedName>
</protein>
<dbReference type="AlphaFoldDB" id="A0A1I3XBP3"/>
<feature type="transmembrane region" description="Helical" evidence="1">
    <location>
        <begin position="118"/>
        <end position="142"/>
    </location>
</feature>
<dbReference type="STRING" id="1123062.SAMN02745775_101160"/>
<proteinExistence type="predicted"/>
<dbReference type="Proteomes" id="UP000199473">
    <property type="component" value="Unassembled WGS sequence"/>
</dbReference>
<dbReference type="PANTHER" id="PTHR34219">
    <property type="entry name" value="IRON-REGULATED INNER MEMBRANE PROTEIN-RELATED"/>
    <property type="match status" value="1"/>
</dbReference>
<dbReference type="InterPro" id="IPR005625">
    <property type="entry name" value="PepSY-ass_TM"/>
</dbReference>
<name>A0A1I3XBP3_9PROT</name>
<dbReference type="Pfam" id="PF03929">
    <property type="entry name" value="PepSY_TM"/>
    <property type="match status" value="1"/>
</dbReference>
<evidence type="ECO:0000256" key="1">
    <source>
        <dbReference type="SAM" id="Phobius"/>
    </source>
</evidence>
<dbReference type="EMBL" id="FOSQ01000001">
    <property type="protein sequence ID" value="SFK16974.1"/>
    <property type="molecule type" value="Genomic_DNA"/>
</dbReference>
<sequence>MTKALFLKLHRWVALASALPLIAIILSGLVLSFEPALKATTPDGTVTLERLERIVAAAGPAGRGGALAIQGYAGTASLGGRGASTTYDLASGVAVQPTFLPGLFRTMRGLHERLLLDLGWLVVASTIALVLLGLIGLLLGWPRLRNTVGGWHRVTGWALLPLLVGSPLTGLALAFGITFTTPVPPPPGATPPLMETIRQVAAVHDLDGLDFIRPIGGGRLVRVLDSSGTAIAYRAGPEGLVRQPSNWPRLLHEGGWGGVWGSVVNLVTSIALVGLLGTGLFIWARRSLAKMRAKAARRRPTASAAG</sequence>
<evidence type="ECO:0000313" key="2">
    <source>
        <dbReference type="EMBL" id="SFK16974.1"/>
    </source>
</evidence>
<keyword evidence="1" id="KW-0472">Membrane</keyword>
<gene>
    <name evidence="2" type="ORF">SAMN02745775_101160</name>
</gene>
<feature type="transmembrane region" description="Helical" evidence="1">
    <location>
        <begin position="12"/>
        <end position="33"/>
    </location>
</feature>
<feature type="transmembrane region" description="Helical" evidence="1">
    <location>
        <begin position="259"/>
        <end position="284"/>
    </location>
</feature>
<evidence type="ECO:0000313" key="3">
    <source>
        <dbReference type="Proteomes" id="UP000199473"/>
    </source>
</evidence>
<organism evidence="2 3">
    <name type="scientific">Falsiroseomonas stagni DSM 19981</name>
    <dbReference type="NCBI Taxonomy" id="1123062"/>
    <lineage>
        <taxon>Bacteria</taxon>
        <taxon>Pseudomonadati</taxon>
        <taxon>Pseudomonadota</taxon>
        <taxon>Alphaproteobacteria</taxon>
        <taxon>Acetobacterales</taxon>
        <taxon>Roseomonadaceae</taxon>
        <taxon>Falsiroseomonas</taxon>
    </lineage>
</organism>
<accession>A0A1I3XBP3</accession>